<gene>
    <name evidence="2" type="ORF">ACJMK2_040502</name>
</gene>
<dbReference type="InterPro" id="IPR029063">
    <property type="entry name" value="SAM-dependent_MTases_sf"/>
</dbReference>
<proteinExistence type="predicted"/>
<dbReference type="InterPro" id="IPR026913">
    <property type="entry name" value="METTL24"/>
</dbReference>
<dbReference type="AlphaFoldDB" id="A0ABD3W169"/>
<keyword evidence="3" id="KW-1185">Reference proteome</keyword>
<dbReference type="PANTHER" id="PTHR32026:SF10">
    <property type="entry name" value="METHYLTRANSFERASE-LIKE PROTEIN 24-RELATED"/>
    <property type="match status" value="1"/>
</dbReference>
<sequence>MHVYEAFKKWKKTTACIFVVFLLGILFRLFVSSSNVLSTNDYVFQNEPTHEKEVYGKPISRAISEEPKQLPVSDLAKDQGISDKMKIEKQHGVSLSLTKNANSDHSGGEKDEVAIPYESEMNSMTMPELENIFYNYLTSLQILCRRILRLGRIEHGGKEVCNDRQYRPKLPCLVYSFSIGYNSDFDEDVVKYYRCEVHAFDPFLSKTPNIPMNNNITFHNFGLDSFDGKINTTSLIASKQRRVIDVKTYHSIKQILAHGSRMVDILKLDIEGHEWRALMHMVENGDLSNIRQLCIEFHGAYRRVTTQYKLNVLKALHVAGFRIFMRERETFKECIYASSVVPYTRTHCLEISFVNTLIKE</sequence>
<comment type="caution">
    <text evidence="2">The sequence shown here is derived from an EMBL/GenBank/DDBJ whole genome shotgun (WGS) entry which is preliminary data.</text>
</comment>
<dbReference type="EMBL" id="JBJQND010000008">
    <property type="protein sequence ID" value="KAL3867621.1"/>
    <property type="molecule type" value="Genomic_DNA"/>
</dbReference>
<protein>
    <recommendedName>
        <fullName evidence="1">Methyltransferase domain-containing protein</fullName>
    </recommendedName>
</protein>
<organism evidence="2 3">
    <name type="scientific">Sinanodonta woodiana</name>
    <name type="common">Chinese pond mussel</name>
    <name type="synonym">Anodonta woodiana</name>
    <dbReference type="NCBI Taxonomy" id="1069815"/>
    <lineage>
        <taxon>Eukaryota</taxon>
        <taxon>Metazoa</taxon>
        <taxon>Spiralia</taxon>
        <taxon>Lophotrochozoa</taxon>
        <taxon>Mollusca</taxon>
        <taxon>Bivalvia</taxon>
        <taxon>Autobranchia</taxon>
        <taxon>Heteroconchia</taxon>
        <taxon>Palaeoheterodonta</taxon>
        <taxon>Unionida</taxon>
        <taxon>Unionoidea</taxon>
        <taxon>Unionidae</taxon>
        <taxon>Unioninae</taxon>
        <taxon>Sinanodonta</taxon>
    </lineage>
</organism>
<dbReference type="Gene3D" id="3.40.50.150">
    <property type="entry name" value="Vaccinia Virus protein VP39"/>
    <property type="match status" value="1"/>
</dbReference>
<evidence type="ECO:0000313" key="2">
    <source>
        <dbReference type="EMBL" id="KAL3867621.1"/>
    </source>
</evidence>
<dbReference type="SUPFAM" id="SSF53335">
    <property type="entry name" value="S-adenosyl-L-methionine-dependent methyltransferases"/>
    <property type="match status" value="1"/>
</dbReference>
<reference evidence="2 3" key="1">
    <citation type="submission" date="2024-11" db="EMBL/GenBank/DDBJ databases">
        <title>Chromosome-level genome assembly of the freshwater bivalve Anodonta woodiana.</title>
        <authorList>
            <person name="Chen X."/>
        </authorList>
    </citation>
    <scope>NUCLEOTIDE SEQUENCE [LARGE SCALE GENOMIC DNA]</scope>
    <source>
        <strain evidence="2">MN2024</strain>
        <tissue evidence="2">Gills</tissue>
    </source>
</reference>
<evidence type="ECO:0000259" key="1">
    <source>
        <dbReference type="Pfam" id="PF13383"/>
    </source>
</evidence>
<dbReference type="Pfam" id="PF13383">
    <property type="entry name" value="Methyltransf_22"/>
    <property type="match status" value="1"/>
</dbReference>
<evidence type="ECO:0000313" key="3">
    <source>
        <dbReference type="Proteomes" id="UP001634394"/>
    </source>
</evidence>
<dbReference type="PANTHER" id="PTHR32026">
    <property type="entry name" value="METHYLTRANSFERASE-LIKE PROTEIN 24"/>
    <property type="match status" value="1"/>
</dbReference>
<feature type="domain" description="Methyltransferase" evidence="1">
    <location>
        <begin position="132"/>
        <end position="333"/>
    </location>
</feature>
<accession>A0ABD3W169</accession>
<dbReference type="InterPro" id="IPR025714">
    <property type="entry name" value="Methyltranfer_dom"/>
</dbReference>
<dbReference type="Proteomes" id="UP001634394">
    <property type="component" value="Unassembled WGS sequence"/>
</dbReference>
<name>A0ABD3W169_SINWO</name>